<name>A0A6J7F429_9ZZZZ</name>
<sequence length="60" mass="6295">MKRQTTKESPGKTFGIWGFVAVFVLIALLGLAILLVIGTPNTPTEPVQGDLTPNTSLGQG</sequence>
<accession>A0A6J7F429</accession>
<gene>
    <name evidence="2" type="ORF">UFOPK1358_00348</name>
    <name evidence="3" type="ORF">UFOPK2766_00204</name>
    <name evidence="4" type="ORF">UFOPK3519_00011</name>
</gene>
<keyword evidence="1" id="KW-0812">Transmembrane</keyword>
<proteinExistence type="predicted"/>
<keyword evidence="1" id="KW-1133">Transmembrane helix</keyword>
<dbReference type="EMBL" id="CAFBMG010000001">
    <property type="protein sequence ID" value="CAB4888265.1"/>
    <property type="molecule type" value="Genomic_DNA"/>
</dbReference>
<organism evidence="4">
    <name type="scientific">freshwater metagenome</name>
    <dbReference type="NCBI Taxonomy" id="449393"/>
    <lineage>
        <taxon>unclassified sequences</taxon>
        <taxon>metagenomes</taxon>
        <taxon>ecological metagenomes</taxon>
    </lineage>
</organism>
<feature type="transmembrane region" description="Helical" evidence="1">
    <location>
        <begin position="12"/>
        <end position="37"/>
    </location>
</feature>
<keyword evidence="1" id="KW-0472">Membrane</keyword>
<evidence type="ECO:0000256" key="1">
    <source>
        <dbReference type="SAM" id="Phobius"/>
    </source>
</evidence>
<reference evidence="4" key="1">
    <citation type="submission" date="2020-05" db="EMBL/GenBank/DDBJ databases">
        <authorList>
            <person name="Chiriac C."/>
            <person name="Salcher M."/>
            <person name="Ghai R."/>
            <person name="Kavagutti S V."/>
        </authorList>
    </citation>
    <scope>NUCLEOTIDE SEQUENCE</scope>
</reference>
<dbReference type="EMBL" id="CAEZYU010000005">
    <property type="protein sequence ID" value="CAB4729346.1"/>
    <property type="molecule type" value="Genomic_DNA"/>
</dbReference>
<evidence type="ECO:0000313" key="4">
    <source>
        <dbReference type="EMBL" id="CAB4888265.1"/>
    </source>
</evidence>
<dbReference type="AlphaFoldDB" id="A0A6J7F429"/>
<protein>
    <submittedName>
        <fullName evidence="4">Unannotated protein</fullName>
    </submittedName>
</protein>
<evidence type="ECO:0000313" key="2">
    <source>
        <dbReference type="EMBL" id="CAB4531103.1"/>
    </source>
</evidence>
<dbReference type="EMBL" id="CAEZSF010000018">
    <property type="protein sequence ID" value="CAB4531103.1"/>
    <property type="molecule type" value="Genomic_DNA"/>
</dbReference>
<evidence type="ECO:0000313" key="3">
    <source>
        <dbReference type="EMBL" id="CAB4729346.1"/>
    </source>
</evidence>